<dbReference type="CDD" id="cd00035">
    <property type="entry name" value="ChtBD1"/>
    <property type="match status" value="1"/>
</dbReference>
<feature type="disulfide bond" evidence="6">
    <location>
        <begin position="46"/>
        <end position="58"/>
    </location>
</feature>
<feature type="disulfide bond" evidence="6">
    <location>
        <begin position="100"/>
        <end position="114"/>
    </location>
</feature>
<accession>A0A0G4J5B8</accession>
<evidence type="ECO:0000256" key="7">
    <source>
        <dbReference type="SAM" id="SignalP"/>
    </source>
</evidence>
<dbReference type="OrthoDB" id="407355at2759"/>
<dbReference type="GO" id="GO:0008061">
    <property type="term" value="F:chitin binding"/>
    <property type="evidence" value="ECO:0007669"/>
    <property type="project" value="UniProtKB-UniRule"/>
</dbReference>
<feature type="domain" description="Chitin-binding type-1" evidence="8">
    <location>
        <begin position="34"/>
        <end position="78"/>
    </location>
</feature>
<keyword evidence="6" id="KW-1015">Disulfide bond</keyword>
<keyword evidence="12" id="KW-1185">Reference proteome</keyword>
<dbReference type="SUPFAM" id="SSF88713">
    <property type="entry name" value="Glycoside hydrolase/deacetylase"/>
    <property type="match status" value="1"/>
</dbReference>
<keyword evidence="11" id="KW-0496">Mitochondrion</keyword>
<feature type="disulfide bond" evidence="6">
    <location>
        <begin position="86"/>
        <end position="101"/>
    </location>
</feature>
<evidence type="ECO:0000313" key="13">
    <source>
        <dbReference type="Proteomes" id="UP000290189"/>
    </source>
</evidence>
<keyword evidence="1 6" id="KW-0147">Chitin-binding</keyword>
<evidence type="ECO:0000256" key="1">
    <source>
        <dbReference type="ARBA" id="ARBA00022669"/>
    </source>
</evidence>
<dbReference type="PROSITE" id="PS51677">
    <property type="entry name" value="NODB"/>
    <property type="match status" value="1"/>
</dbReference>
<evidence type="ECO:0000256" key="3">
    <source>
        <dbReference type="ARBA" id="ARBA00022729"/>
    </source>
</evidence>
<evidence type="ECO:0000313" key="11">
    <source>
        <dbReference type="EMBL" id="SPQ94719.1"/>
    </source>
</evidence>
<dbReference type="Proteomes" id="UP000039324">
    <property type="component" value="Unassembled WGS sequence"/>
</dbReference>
<keyword evidence="5" id="KW-0119">Carbohydrate metabolism</keyword>
<dbReference type="SMART" id="SM00270">
    <property type="entry name" value="ChtBD1"/>
    <property type="match status" value="2"/>
</dbReference>
<evidence type="ECO:0008006" key="14">
    <source>
        <dbReference type="Google" id="ProtNLM"/>
    </source>
</evidence>
<dbReference type="AlphaFoldDB" id="A0A0G4J5B8"/>
<keyword evidence="4" id="KW-0378">Hydrolase</keyword>
<dbReference type="STRING" id="37360.A0A0G4J5B8"/>
<evidence type="ECO:0000256" key="2">
    <source>
        <dbReference type="ARBA" id="ARBA00022723"/>
    </source>
</evidence>
<dbReference type="InterPro" id="IPR002509">
    <property type="entry name" value="NODB_dom"/>
</dbReference>
<reference evidence="11 13" key="2">
    <citation type="submission" date="2018-03" db="EMBL/GenBank/DDBJ databases">
        <authorList>
            <person name="Fogelqvist J."/>
        </authorList>
    </citation>
    <scope>NUCLEOTIDE SEQUENCE [LARGE SCALE GENOMIC DNA]</scope>
</reference>
<protein>
    <recommendedName>
        <fullName evidence="14">NodB homology domain-containing protein</fullName>
    </recommendedName>
</protein>
<dbReference type="GO" id="GO:0046872">
    <property type="term" value="F:metal ion binding"/>
    <property type="evidence" value="ECO:0007669"/>
    <property type="project" value="UniProtKB-KW"/>
</dbReference>
<dbReference type="PANTHER" id="PTHR46471">
    <property type="entry name" value="CHITIN DEACETYLASE"/>
    <property type="match status" value="1"/>
</dbReference>
<evidence type="ECO:0000313" key="12">
    <source>
        <dbReference type="Proteomes" id="UP000039324"/>
    </source>
</evidence>
<dbReference type="EMBL" id="CDSF01000133">
    <property type="protein sequence ID" value="CEP02584.1"/>
    <property type="molecule type" value="Genomic_DNA"/>
</dbReference>
<dbReference type="GO" id="GO:0016810">
    <property type="term" value="F:hydrolase activity, acting on carbon-nitrogen (but not peptide) bonds"/>
    <property type="evidence" value="ECO:0007669"/>
    <property type="project" value="InterPro"/>
</dbReference>
<dbReference type="Proteomes" id="UP000290189">
    <property type="component" value="Unassembled WGS sequence"/>
</dbReference>
<dbReference type="PROSITE" id="PS50941">
    <property type="entry name" value="CHIT_BIND_I_2"/>
    <property type="match status" value="2"/>
</dbReference>
<dbReference type="Gene3D" id="3.20.20.370">
    <property type="entry name" value="Glycoside hydrolase/deacetylase"/>
    <property type="match status" value="1"/>
</dbReference>
<feature type="disulfide bond" evidence="6">
    <location>
        <begin position="51"/>
        <end position="65"/>
    </location>
</feature>
<evidence type="ECO:0000313" key="10">
    <source>
        <dbReference type="EMBL" id="CEP02584.1"/>
    </source>
</evidence>
<evidence type="ECO:0000256" key="4">
    <source>
        <dbReference type="ARBA" id="ARBA00022801"/>
    </source>
</evidence>
<reference evidence="10 12" key="1">
    <citation type="submission" date="2015-02" db="EMBL/GenBank/DDBJ databases">
        <authorList>
            <person name="Chooi Y.-H."/>
        </authorList>
    </citation>
    <scope>NUCLEOTIDE SEQUENCE [LARGE SCALE GENOMIC DNA]</scope>
    <source>
        <strain evidence="10">E3</strain>
    </source>
</reference>
<evidence type="ECO:0000256" key="6">
    <source>
        <dbReference type="PROSITE-ProRule" id="PRU00261"/>
    </source>
</evidence>
<gene>
    <name evidence="10" type="ORF">PBRA_002551</name>
    <name evidence="11" type="ORF">PLBR_LOCUS1934</name>
</gene>
<dbReference type="PROSITE" id="PS00026">
    <property type="entry name" value="CHIT_BIND_I_1"/>
    <property type="match status" value="2"/>
</dbReference>
<dbReference type="Pfam" id="PF00187">
    <property type="entry name" value="Chitin_bind_1"/>
    <property type="match status" value="2"/>
</dbReference>
<feature type="domain" description="NodB homology" evidence="9">
    <location>
        <begin position="132"/>
        <end position="327"/>
    </location>
</feature>
<keyword evidence="2" id="KW-0479">Metal-binding</keyword>
<dbReference type="Pfam" id="PF01522">
    <property type="entry name" value="Polysacc_deac_1"/>
    <property type="match status" value="1"/>
</dbReference>
<dbReference type="SUPFAM" id="SSF57016">
    <property type="entry name" value="Plant lectins/antimicrobial peptides"/>
    <property type="match status" value="2"/>
</dbReference>
<proteinExistence type="predicted"/>
<name>A0A0G4J5B8_PLABS</name>
<feature type="domain" description="Chitin-binding type-1" evidence="8">
    <location>
        <begin position="83"/>
        <end position="130"/>
    </location>
</feature>
<dbReference type="Gene3D" id="3.30.60.10">
    <property type="entry name" value="Endochitinase-like"/>
    <property type="match status" value="2"/>
</dbReference>
<dbReference type="InterPro" id="IPR001002">
    <property type="entry name" value="Chitin-bd_1"/>
</dbReference>
<evidence type="ECO:0000256" key="5">
    <source>
        <dbReference type="ARBA" id="ARBA00023277"/>
    </source>
</evidence>
<keyword evidence="3 7" id="KW-0732">Signal</keyword>
<comment type="caution">
    <text evidence="6">Lacks conserved residue(s) required for the propagation of feature annotation.</text>
</comment>
<organism evidence="10 12">
    <name type="scientific">Plasmodiophora brassicae</name>
    <name type="common">Clubroot disease agent</name>
    <dbReference type="NCBI Taxonomy" id="37360"/>
    <lineage>
        <taxon>Eukaryota</taxon>
        <taxon>Sar</taxon>
        <taxon>Rhizaria</taxon>
        <taxon>Endomyxa</taxon>
        <taxon>Phytomyxea</taxon>
        <taxon>Plasmodiophorida</taxon>
        <taxon>Plasmodiophoridae</taxon>
        <taxon>Plasmodiophora</taxon>
    </lineage>
</organism>
<feature type="chain" id="PRO_5035990850" description="NodB homology domain-containing protein" evidence="7">
    <location>
        <begin position="22"/>
        <end position="355"/>
    </location>
</feature>
<dbReference type="GO" id="GO:0005975">
    <property type="term" value="P:carbohydrate metabolic process"/>
    <property type="evidence" value="ECO:0007669"/>
    <property type="project" value="InterPro"/>
</dbReference>
<dbReference type="EMBL" id="OVEO01000003">
    <property type="protein sequence ID" value="SPQ94719.1"/>
    <property type="molecule type" value="Genomic_DNA"/>
</dbReference>
<geneLocation type="mitochondrion" evidence="11"/>
<dbReference type="PANTHER" id="PTHR46471:SF2">
    <property type="entry name" value="CHITIN DEACETYLASE-RELATED"/>
    <property type="match status" value="1"/>
</dbReference>
<feature type="disulfide bond" evidence="6">
    <location>
        <begin position="95"/>
        <end position="107"/>
    </location>
</feature>
<dbReference type="InterPro" id="IPR018371">
    <property type="entry name" value="Chitin-binding_1_CS"/>
</dbReference>
<feature type="signal peptide" evidence="7">
    <location>
        <begin position="1"/>
        <end position="21"/>
    </location>
</feature>
<sequence length="355" mass="37701">MSGSGIVHVLLVALASGVVVAGYLITCPNAPRDDFRCGPENDNAYCTPGLCCSRWGWCGAGLDYCNDESLCLTGPCSNPPRDGGRCGPGQGHAGCPAGMCCSAWGWCGSTVDFCNDESICSTPGFNWCGPTTSIALTFDDSAFVEPQITNLLDDLARLNMTATFFLCPRCYPDVDVVQYCSVVQRALDAGHDIQSHTLDHLDLVATGASEATLASQLLGVPAWLRTYCPDVPVPTMTLFRPPFGSLNNALAKFANSIGYTVATWTIDSMDWTGIDLYEIVETVKGGLDVEPPGSSAIILHHDIAYTTPGAQGILDFYAAYLAGYDFVSMPQCLSQCQADGACKAPVDVFPGIYDS</sequence>
<evidence type="ECO:0000259" key="8">
    <source>
        <dbReference type="PROSITE" id="PS50941"/>
    </source>
</evidence>
<feature type="disulfide bond" evidence="6">
    <location>
        <begin position="37"/>
        <end position="52"/>
    </location>
</feature>
<dbReference type="InterPro" id="IPR036861">
    <property type="entry name" value="Endochitinase-like_sf"/>
</dbReference>
<dbReference type="InterPro" id="IPR011330">
    <property type="entry name" value="Glyco_hydro/deAcase_b/a-brl"/>
</dbReference>
<evidence type="ECO:0000259" key="9">
    <source>
        <dbReference type="PROSITE" id="PS51677"/>
    </source>
</evidence>